<evidence type="ECO:0000313" key="1">
    <source>
        <dbReference type="EMBL" id="KAB8244955.1"/>
    </source>
</evidence>
<proteinExistence type="predicted"/>
<dbReference type="VEuPathDB" id="FungiDB:F9C07_2276846"/>
<dbReference type="VEuPathDB" id="FungiDB:AFLA_012366"/>
<reference evidence="1" key="1">
    <citation type="submission" date="2019-04" db="EMBL/GenBank/DDBJ databases">
        <title>Friends and foes A comparative genomics study of 23 Aspergillus species from section Flavi.</title>
        <authorList>
            <consortium name="DOE Joint Genome Institute"/>
            <person name="Kjaerbolling I."/>
            <person name="Vesth T."/>
            <person name="Frisvad J.C."/>
            <person name="Nybo J.L."/>
            <person name="Theobald S."/>
            <person name="Kildgaard S."/>
            <person name="Isbrandt T."/>
            <person name="Kuo A."/>
            <person name="Sato A."/>
            <person name="Lyhne E.K."/>
            <person name="Kogle M.E."/>
            <person name="Wiebenga A."/>
            <person name="Kun R.S."/>
            <person name="Lubbers R.J."/>
            <person name="Makela M.R."/>
            <person name="Barry K."/>
            <person name="Chovatia M."/>
            <person name="Clum A."/>
            <person name="Daum C."/>
            <person name="Haridas S."/>
            <person name="He G."/>
            <person name="LaButti K."/>
            <person name="Lipzen A."/>
            <person name="Mondo S."/>
            <person name="Riley R."/>
            <person name="Salamov A."/>
            <person name="Simmons B.A."/>
            <person name="Magnuson J.K."/>
            <person name="Henrissat B."/>
            <person name="Mortensen U.H."/>
            <person name="Larsen T.O."/>
            <person name="Devries R.P."/>
            <person name="Grigoriev I.V."/>
            <person name="Machida M."/>
            <person name="Baker S.E."/>
            <person name="Andersen M.R."/>
        </authorList>
    </citation>
    <scope>NUCLEOTIDE SEQUENCE [LARGE SCALE GENOMIC DNA]</scope>
    <source>
        <strain evidence="1">CBS 121.62</strain>
    </source>
</reference>
<dbReference type="PANTHER" id="PTHR35605:SF1">
    <property type="entry name" value="ECP2 EFFECTOR PROTEIN DOMAIN-CONTAINING PROTEIN-RELATED"/>
    <property type="match status" value="1"/>
</dbReference>
<dbReference type="PANTHER" id="PTHR35605">
    <property type="entry name" value="ECP2 EFFECTOR PROTEIN DOMAIN-CONTAINING PROTEIN-RELATED"/>
    <property type="match status" value="1"/>
</dbReference>
<sequence length="265" mass="28366">MSSEYLESGRYYIKSKESGEYLTVSQEDGSIVARPEKDKPFEFSSADENGFSISLEGGDALGIQDETLVAGASSAFWNVTKSEAQHAWVSMSNPSPLPLATHHSTQPRSCLSLKVPEKRSTAERTGSPVLHTLWSYPCSSSNPDDLDQQIHPCVLALESRDFDGKVTCGGGLPADYKAIEGGIDYLNGVGGTPVEDPNKCGRVSCSYNSAIYMCNWTNEKQALKSFATLASGAQAILDKCTDDLGTVGKVEAPNGWGVEVAYASC</sequence>
<gene>
    <name evidence="1" type="ORF">BDV35DRAFT_406161</name>
</gene>
<accession>A0A5N6GSP6</accession>
<dbReference type="Proteomes" id="UP000325434">
    <property type="component" value="Unassembled WGS sequence"/>
</dbReference>
<name>A0A5N6GSP6_ASPFL</name>
<protein>
    <submittedName>
        <fullName evidence="1">Uncharacterized protein</fullName>
    </submittedName>
</protein>
<organism evidence="1">
    <name type="scientific">Aspergillus flavus</name>
    <dbReference type="NCBI Taxonomy" id="5059"/>
    <lineage>
        <taxon>Eukaryota</taxon>
        <taxon>Fungi</taxon>
        <taxon>Dikarya</taxon>
        <taxon>Ascomycota</taxon>
        <taxon>Pezizomycotina</taxon>
        <taxon>Eurotiomycetes</taxon>
        <taxon>Eurotiomycetidae</taxon>
        <taxon>Eurotiales</taxon>
        <taxon>Aspergillaceae</taxon>
        <taxon>Aspergillus</taxon>
        <taxon>Aspergillus subgen. Circumdati</taxon>
    </lineage>
</organism>
<dbReference type="AlphaFoldDB" id="A0A5N6GSP6"/>
<dbReference type="VEuPathDB" id="FungiDB:AFLA_012365"/>
<dbReference type="EMBL" id="ML734619">
    <property type="protein sequence ID" value="KAB8244955.1"/>
    <property type="molecule type" value="Genomic_DNA"/>
</dbReference>
<dbReference type="VEuPathDB" id="FungiDB:F9C07_9631"/>